<reference evidence="1" key="1">
    <citation type="submission" date="2018-05" db="EMBL/GenBank/DDBJ databases">
        <authorList>
            <person name="Lanie J.A."/>
            <person name="Ng W.-L."/>
            <person name="Kazmierczak K.M."/>
            <person name="Andrzejewski T.M."/>
            <person name="Davidsen T.M."/>
            <person name="Wayne K.J."/>
            <person name="Tettelin H."/>
            <person name="Glass J.I."/>
            <person name="Rusch D."/>
            <person name="Podicherti R."/>
            <person name="Tsui H.-C.T."/>
            <person name="Winkler M.E."/>
        </authorList>
    </citation>
    <scope>NUCLEOTIDE SEQUENCE</scope>
</reference>
<organism evidence="1">
    <name type="scientific">marine metagenome</name>
    <dbReference type="NCBI Taxonomy" id="408172"/>
    <lineage>
        <taxon>unclassified sequences</taxon>
        <taxon>metagenomes</taxon>
        <taxon>ecological metagenomes</taxon>
    </lineage>
</organism>
<evidence type="ECO:0000313" key="1">
    <source>
        <dbReference type="EMBL" id="SUZ71266.1"/>
    </source>
</evidence>
<dbReference type="EMBL" id="UINC01001116">
    <property type="protein sequence ID" value="SUZ71266.1"/>
    <property type="molecule type" value="Genomic_DNA"/>
</dbReference>
<dbReference type="Gene3D" id="3.30.70.100">
    <property type="match status" value="1"/>
</dbReference>
<gene>
    <name evidence="1" type="ORF">METZ01_LOCUS24120</name>
</gene>
<protein>
    <recommendedName>
        <fullName evidence="2">DUF1330 domain-containing protein</fullName>
    </recommendedName>
</protein>
<proteinExistence type="predicted"/>
<evidence type="ECO:0008006" key="2">
    <source>
        <dbReference type="Google" id="ProtNLM"/>
    </source>
</evidence>
<name>A0A381PW28_9ZZZZ</name>
<sequence length="136" mass="15023">MANDNTSNSEQISRLKSLAGSPSDTSLVMLNINRYKAEVNFPEGQSYRSYMGAIEHSVGAIGGSVLWRAPIEGSVVGELDEFDEVLAVWYPSHKAFLDLPDADGAREMFRYRRACVEKAHIVELSDQSLSLRPSEA</sequence>
<dbReference type="AlphaFoldDB" id="A0A381PW28"/>
<accession>A0A381PW28</accession>